<dbReference type="Proteomes" id="UP001223079">
    <property type="component" value="Unassembled WGS sequence"/>
</dbReference>
<evidence type="ECO:0000313" key="3">
    <source>
        <dbReference type="EMBL" id="MDQ0221846.1"/>
    </source>
</evidence>
<dbReference type="EMBL" id="JAUSTM010000003">
    <property type="protein sequence ID" value="MDQ0221846.1"/>
    <property type="molecule type" value="Genomic_DNA"/>
</dbReference>
<dbReference type="InterPro" id="IPR029063">
    <property type="entry name" value="SAM-dependent_MTases_sf"/>
</dbReference>
<organism evidence="3 4">
    <name type="scientific">Streptococcus moroccensis</name>
    <dbReference type="NCBI Taxonomy" id="1451356"/>
    <lineage>
        <taxon>Bacteria</taxon>
        <taxon>Bacillati</taxon>
        <taxon>Bacillota</taxon>
        <taxon>Bacilli</taxon>
        <taxon>Lactobacillales</taxon>
        <taxon>Streptococcaceae</taxon>
        <taxon>Streptococcus</taxon>
    </lineage>
</organism>
<protein>
    <submittedName>
        <fullName evidence="3">Ubiquinone/menaquinone biosynthesis C-methylase UbiE</fullName>
    </submittedName>
</protein>
<evidence type="ECO:0000313" key="4">
    <source>
        <dbReference type="Proteomes" id="UP001223079"/>
    </source>
</evidence>
<evidence type="ECO:0000256" key="1">
    <source>
        <dbReference type="ARBA" id="ARBA00022679"/>
    </source>
</evidence>
<dbReference type="PANTHER" id="PTHR44068:SF11">
    <property type="entry name" value="GERANYL DIPHOSPHATE 2-C-METHYLTRANSFERASE"/>
    <property type="match status" value="1"/>
</dbReference>
<dbReference type="Pfam" id="PF08241">
    <property type="entry name" value="Methyltransf_11"/>
    <property type="match status" value="1"/>
</dbReference>
<name>A0ABT9YPE0_9STRE</name>
<evidence type="ECO:0000259" key="2">
    <source>
        <dbReference type="Pfam" id="PF08241"/>
    </source>
</evidence>
<accession>A0ABT9YPE0</accession>
<dbReference type="CDD" id="cd02440">
    <property type="entry name" value="AdoMet_MTases"/>
    <property type="match status" value="1"/>
</dbReference>
<dbReference type="InterPro" id="IPR013216">
    <property type="entry name" value="Methyltransf_11"/>
</dbReference>
<keyword evidence="4" id="KW-1185">Reference proteome</keyword>
<keyword evidence="3" id="KW-0830">Ubiquinone</keyword>
<dbReference type="PANTHER" id="PTHR44068">
    <property type="entry name" value="ZGC:194242"/>
    <property type="match status" value="1"/>
</dbReference>
<dbReference type="SUPFAM" id="SSF53335">
    <property type="entry name" value="S-adenosyl-L-methionine-dependent methyltransferases"/>
    <property type="match status" value="1"/>
</dbReference>
<dbReference type="InterPro" id="IPR050447">
    <property type="entry name" value="Erg6_SMT_methyltransf"/>
</dbReference>
<dbReference type="RefSeq" id="WP_307121077.1">
    <property type="nucleotide sequence ID" value="NZ_JAUSTM010000003.1"/>
</dbReference>
<proteinExistence type="predicted"/>
<dbReference type="Gene3D" id="3.40.50.150">
    <property type="entry name" value="Vaccinia Virus protein VP39"/>
    <property type="match status" value="1"/>
</dbReference>
<comment type="caution">
    <text evidence="3">The sequence shown here is derived from an EMBL/GenBank/DDBJ whole genome shotgun (WGS) entry which is preliminary data.</text>
</comment>
<sequence>MTVEDYLTFNQKRWDRVSKNRANAYTKPIGHEELMAAQNNPIAVSLTVGETVPATWFDKTRGNKLLGLACGGGQQGPIFALKGYDTTIMDYSKEQLASDQLVAEREGLTIKTVQADMTKRFPFEDASFDIIFCPVSNVYIEDLTNMWQECYRVLKAGGLLMVGYMNPWVYMLDGDVVWDQPDQDLKLTYKLPFNVKHLEAEGIRSVDPAYGYEFSHTLEAQIRGQLQAGFAMIDFYESKNPEHRLSEYSSDYLANLSVKW</sequence>
<gene>
    <name evidence="3" type="ORF">J2S23_000382</name>
</gene>
<feature type="domain" description="Methyltransferase type 11" evidence="2">
    <location>
        <begin position="67"/>
        <end position="161"/>
    </location>
</feature>
<keyword evidence="1" id="KW-0808">Transferase</keyword>
<reference evidence="3 4" key="1">
    <citation type="submission" date="2023-07" db="EMBL/GenBank/DDBJ databases">
        <title>Genomic Encyclopedia of Type Strains, Phase IV (KMG-IV): sequencing the most valuable type-strain genomes for metagenomic binning, comparative biology and taxonomic classification.</title>
        <authorList>
            <person name="Goeker M."/>
        </authorList>
    </citation>
    <scope>NUCLEOTIDE SEQUENCE [LARGE SCALE GENOMIC DNA]</scope>
    <source>
        <strain evidence="3 4">DSM 105143</strain>
    </source>
</reference>